<evidence type="ECO:0000313" key="2">
    <source>
        <dbReference type="EMBL" id="KAL1400043.1"/>
    </source>
</evidence>
<name>A0ABD1DK71_CULPP</name>
<gene>
    <name evidence="2" type="ORF">pipiens_007766</name>
</gene>
<evidence type="ECO:0000256" key="1">
    <source>
        <dbReference type="SAM" id="SignalP"/>
    </source>
</evidence>
<proteinExistence type="predicted"/>
<sequence>MSSRKWFTFVVLLVAVLCVAVTSGHRNCTAYNSTTTLCSSTNGTSACHGGGGHQRRGRRWIGGLLVLAENEKRLKLNHHDADEDDE</sequence>
<reference evidence="2 3" key="1">
    <citation type="submission" date="2024-05" db="EMBL/GenBank/DDBJ databases">
        <title>Culex pipiens pipiens assembly and annotation.</title>
        <authorList>
            <person name="Alout H."/>
            <person name="Durand T."/>
        </authorList>
    </citation>
    <scope>NUCLEOTIDE SEQUENCE [LARGE SCALE GENOMIC DNA]</scope>
    <source>
        <strain evidence="2">HA-2024</strain>
        <tissue evidence="2">Whole body</tissue>
    </source>
</reference>
<feature type="chain" id="PRO_5044869316" evidence="1">
    <location>
        <begin position="25"/>
        <end position="86"/>
    </location>
</feature>
<evidence type="ECO:0000313" key="3">
    <source>
        <dbReference type="Proteomes" id="UP001562425"/>
    </source>
</evidence>
<dbReference type="AlphaFoldDB" id="A0ABD1DK71"/>
<comment type="caution">
    <text evidence="2">The sequence shown here is derived from an EMBL/GenBank/DDBJ whole genome shotgun (WGS) entry which is preliminary data.</text>
</comment>
<dbReference type="EMBL" id="JBEHCU010005376">
    <property type="protein sequence ID" value="KAL1400043.1"/>
    <property type="molecule type" value="Genomic_DNA"/>
</dbReference>
<accession>A0ABD1DK71</accession>
<organism evidence="2 3">
    <name type="scientific">Culex pipiens pipiens</name>
    <name type="common">Northern house mosquito</name>
    <dbReference type="NCBI Taxonomy" id="38569"/>
    <lineage>
        <taxon>Eukaryota</taxon>
        <taxon>Metazoa</taxon>
        <taxon>Ecdysozoa</taxon>
        <taxon>Arthropoda</taxon>
        <taxon>Hexapoda</taxon>
        <taxon>Insecta</taxon>
        <taxon>Pterygota</taxon>
        <taxon>Neoptera</taxon>
        <taxon>Endopterygota</taxon>
        <taxon>Diptera</taxon>
        <taxon>Nematocera</taxon>
        <taxon>Culicoidea</taxon>
        <taxon>Culicidae</taxon>
        <taxon>Culicinae</taxon>
        <taxon>Culicini</taxon>
        <taxon>Culex</taxon>
        <taxon>Culex</taxon>
    </lineage>
</organism>
<protein>
    <submittedName>
        <fullName evidence="2">Uncharacterized protein</fullName>
    </submittedName>
</protein>
<keyword evidence="1" id="KW-0732">Signal</keyword>
<feature type="signal peptide" evidence="1">
    <location>
        <begin position="1"/>
        <end position="24"/>
    </location>
</feature>
<dbReference type="Proteomes" id="UP001562425">
    <property type="component" value="Unassembled WGS sequence"/>
</dbReference>
<keyword evidence="3" id="KW-1185">Reference proteome</keyword>